<dbReference type="FunFam" id="1.20.920.10:FF:000002">
    <property type="entry name" value="Bromodomain-containing protein 4"/>
    <property type="match status" value="1"/>
</dbReference>
<evidence type="ECO:0000256" key="2">
    <source>
        <dbReference type="ARBA" id="ARBA00023117"/>
    </source>
</evidence>
<feature type="compositionally biased region" description="Polar residues" evidence="4">
    <location>
        <begin position="622"/>
        <end position="639"/>
    </location>
</feature>
<dbReference type="Pfam" id="PF00439">
    <property type="entry name" value="Bromodomain"/>
    <property type="match status" value="2"/>
</dbReference>
<dbReference type="CDD" id="cd05498">
    <property type="entry name" value="Bromo_Brdt_II_like"/>
    <property type="match status" value="1"/>
</dbReference>
<organism evidence="7 8">
    <name type="scientific">Owenia fusiformis</name>
    <name type="common">Polychaete worm</name>
    <dbReference type="NCBI Taxonomy" id="6347"/>
    <lineage>
        <taxon>Eukaryota</taxon>
        <taxon>Metazoa</taxon>
        <taxon>Spiralia</taxon>
        <taxon>Lophotrochozoa</taxon>
        <taxon>Annelida</taxon>
        <taxon>Polychaeta</taxon>
        <taxon>Sedentaria</taxon>
        <taxon>Canalipalpata</taxon>
        <taxon>Sabellida</taxon>
        <taxon>Oweniida</taxon>
        <taxon>Oweniidae</taxon>
        <taxon>Owenia</taxon>
    </lineage>
</organism>
<feature type="compositionally biased region" description="Polar residues" evidence="4">
    <location>
        <begin position="987"/>
        <end position="999"/>
    </location>
</feature>
<dbReference type="Gene3D" id="1.20.1270.220">
    <property type="match status" value="1"/>
</dbReference>
<feature type="compositionally biased region" description="Polar residues" evidence="4">
    <location>
        <begin position="31"/>
        <end position="67"/>
    </location>
</feature>
<dbReference type="CDD" id="cd05497">
    <property type="entry name" value="Bromo_Brdt_I_like"/>
    <property type="match status" value="1"/>
</dbReference>
<dbReference type="InterPro" id="IPR043508">
    <property type="entry name" value="Bromo_Brdt_I"/>
</dbReference>
<feature type="compositionally biased region" description="Basic and acidic residues" evidence="4">
    <location>
        <begin position="754"/>
        <end position="772"/>
    </location>
</feature>
<dbReference type="FunFam" id="1.20.1270.220:FF:000001">
    <property type="entry name" value="bromodomain-containing protein 2 isoform X1"/>
    <property type="match status" value="1"/>
</dbReference>
<feature type="compositionally biased region" description="Basic residues" evidence="4">
    <location>
        <begin position="585"/>
        <end position="595"/>
    </location>
</feature>
<dbReference type="FunFam" id="1.20.920.10:FF:000003">
    <property type="entry name" value="Bromodomain-containing protein 2"/>
    <property type="match status" value="1"/>
</dbReference>
<name>A0A8S4P0Y0_OWEFU</name>
<feature type="compositionally biased region" description="Polar residues" evidence="4">
    <location>
        <begin position="78"/>
        <end position="87"/>
    </location>
</feature>
<dbReference type="Gene3D" id="1.20.920.10">
    <property type="entry name" value="Bromodomain-like"/>
    <property type="match status" value="2"/>
</dbReference>
<feature type="compositionally biased region" description="Polar residues" evidence="4">
    <location>
        <begin position="898"/>
        <end position="911"/>
    </location>
</feature>
<dbReference type="InterPro" id="IPR043509">
    <property type="entry name" value="Bromo_Brdt_II"/>
</dbReference>
<evidence type="ECO:0000256" key="4">
    <source>
        <dbReference type="SAM" id="MobiDB-lite"/>
    </source>
</evidence>
<dbReference type="InterPro" id="IPR036427">
    <property type="entry name" value="Bromodomain-like_sf"/>
</dbReference>
<feature type="compositionally biased region" description="Polar residues" evidence="4">
    <location>
        <begin position="849"/>
        <end position="879"/>
    </location>
</feature>
<evidence type="ECO:0008006" key="9">
    <source>
        <dbReference type="Google" id="ProtNLM"/>
    </source>
</evidence>
<dbReference type="InterPro" id="IPR018359">
    <property type="entry name" value="Bromodomain_CS"/>
</dbReference>
<dbReference type="GO" id="GO:0000785">
    <property type="term" value="C:chromatin"/>
    <property type="evidence" value="ECO:0007669"/>
    <property type="project" value="TreeGrafter"/>
</dbReference>
<dbReference type="AlphaFoldDB" id="A0A8S4P0Y0"/>
<dbReference type="InterPro" id="IPR027353">
    <property type="entry name" value="NET_dom"/>
</dbReference>
<dbReference type="GO" id="GO:0005634">
    <property type="term" value="C:nucleus"/>
    <property type="evidence" value="ECO:0007669"/>
    <property type="project" value="TreeGrafter"/>
</dbReference>
<evidence type="ECO:0000259" key="5">
    <source>
        <dbReference type="PROSITE" id="PS50014"/>
    </source>
</evidence>
<feature type="domain" description="NET" evidence="6">
    <location>
        <begin position="665"/>
        <end position="747"/>
    </location>
</feature>
<dbReference type="PRINTS" id="PR00503">
    <property type="entry name" value="BROMODOMAIN"/>
</dbReference>
<dbReference type="Pfam" id="PF17035">
    <property type="entry name" value="BET"/>
    <property type="match status" value="1"/>
</dbReference>
<feature type="compositionally biased region" description="Basic and acidic residues" evidence="4">
    <location>
        <begin position="1113"/>
        <end position="1179"/>
    </location>
</feature>
<feature type="compositionally biased region" description="Basic and acidic residues" evidence="4">
    <location>
        <begin position="68"/>
        <end position="77"/>
    </location>
</feature>
<dbReference type="PANTHER" id="PTHR22880">
    <property type="entry name" value="FALZ-RELATED BROMODOMAIN-CONTAINING PROTEINS"/>
    <property type="match status" value="1"/>
</dbReference>
<reference evidence="7" key="1">
    <citation type="submission" date="2022-03" db="EMBL/GenBank/DDBJ databases">
        <authorList>
            <person name="Martin C."/>
        </authorList>
    </citation>
    <scope>NUCLEOTIDE SEQUENCE</scope>
</reference>
<feature type="compositionally biased region" description="Basic and acidic residues" evidence="4">
    <location>
        <begin position="570"/>
        <end position="584"/>
    </location>
</feature>
<dbReference type="InterPro" id="IPR038336">
    <property type="entry name" value="NET_sf"/>
</dbReference>
<evidence type="ECO:0000256" key="3">
    <source>
        <dbReference type="PROSITE-ProRule" id="PRU00035"/>
    </source>
</evidence>
<feature type="domain" description="Bromo" evidence="5">
    <location>
        <begin position="112"/>
        <end position="184"/>
    </location>
</feature>
<feature type="region of interest" description="Disordered" evidence="4">
    <location>
        <begin position="520"/>
        <end position="553"/>
    </location>
</feature>
<keyword evidence="2 3" id="KW-0103">Bromodomain</keyword>
<sequence>MDTASHPLPQGYPQNANNTNTGLPTVKSPMPQKTETPVANTKIIENNTDASQPNGETKPMTNNLSSEHNAEEKKEGSNETNQNSTAGTAVKKKGRMTNQLSYLLKTVMKFVWKHQFAWPFHVPVDPEKLNLPDYHKIIKHPMDLGTIKKKLEQNAYFSAKECIADFNTMFTNCYVYNKPGEDIVLMAQALEKLFLSKVSGMPSEELETTAPVKKGPGRRGGVPVPRPGTSRVAATHAAALVAAQAQQELAPIATTDATATTDLTAMSIVKDSSAAVTSTTAATTVVAPSAGGDSNVPPPAAVVTAPPVAAPPTAPPAAAPPIIASPPVGLPPITPITKAKKGVKRKADTTTHTLLPTSPFDPLFEPSGTPKVAAKITPMRRESNRQIKKPKKDLVDEQAQHSTKNKKGRLSEQLKYCSNLTKEMFAKKHATYAWPFYKPVDAEAMNLHDYYDIIKKPMDLNSVKSKMENRQYANAAQFAEDVRLIFSNCYRYNPAGSDVVNMAKKLQDVFEMKYAKLPDEPLEPLELGDESSSESSSSEEEEDSEAEREEKLSELQKQLKEVQDQLGKLTQEHLQKVKEKSERAKIKKKKKKEKKEKKLEMAGTPLNTPMPLSTPIAEVKPTKSSSVKKQGKTPKTPSTGAKKPRVNSNKSLKKSKAGALVPTFDSDDEDSAKPMTYDEKRQLSLDINKLPGDKLGRVVHIIQSREPSLRDSNPDEIEIDFETLKPSTLRELESYVMQCLKKKPRKPYTKKAGKSREEANKEKKQELERRLQDVQGQLGNTPAPTSNKKSKKGESSHVDVVGGPSRLSESSSSSSDSDTSSDSDSSSSSDTSDSEADSPKKKLRKSAENKSPTRSPRKSPATSRQSDLTVSSPEGTNKLSLKITPKKQHAEDPAPGKANNQAQPPQASRPTSHAAKVSHAGHTLPQQPSRPTNTAIAKPPPSRNTITPQVSQQNTALGSLLTKPISVSPPAPPTQPIHVDVKPPDVHTNNIMPSSSPDLNTPPIDRKDAVKFILGGDDSNSPKPSPKPAPPGATVSSSGVGLSFGHSNTAPSNSGSKDKEKISEKQPSSQALDQAKKADVKLKNVQSWSSLANLSASQGNASMKRGVTNSFEAFKKQKKEKEERERAQAELADRLRIQREAEERMRQRKEQDRQRERDEQEALERARKAHQQREEESKQKLAQQKIQQEREAERERMQRERMKEQAKRKRMQMASNTIDMNEQSELMASFEENF</sequence>
<feature type="compositionally biased region" description="Polar residues" evidence="4">
    <location>
        <begin position="943"/>
        <end position="957"/>
    </location>
</feature>
<evidence type="ECO:0000256" key="1">
    <source>
        <dbReference type="ARBA" id="ARBA00022737"/>
    </source>
</evidence>
<accession>A0A8S4P0Y0</accession>
<feature type="compositionally biased region" description="Basic and acidic residues" evidence="4">
    <location>
        <begin position="837"/>
        <end position="848"/>
    </location>
</feature>
<feature type="compositionally biased region" description="Polar residues" evidence="4">
    <location>
        <begin position="1213"/>
        <end position="1226"/>
    </location>
</feature>
<dbReference type="PROSITE" id="PS51525">
    <property type="entry name" value="NET"/>
    <property type="match status" value="1"/>
</dbReference>
<dbReference type="OrthoDB" id="21449at2759"/>
<feature type="region of interest" description="Disordered" evidence="4">
    <location>
        <begin position="566"/>
        <end position="679"/>
    </location>
</feature>
<dbReference type="InterPro" id="IPR001487">
    <property type="entry name" value="Bromodomain"/>
</dbReference>
<feature type="region of interest" description="Disordered" evidence="4">
    <location>
        <begin position="1094"/>
        <end position="1234"/>
    </location>
</feature>
<keyword evidence="8" id="KW-1185">Reference proteome</keyword>
<dbReference type="Proteomes" id="UP000749559">
    <property type="component" value="Unassembled WGS sequence"/>
</dbReference>
<comment type="caution">
    <text evidence="7">The sequence shown here is derived from an EMBL/GenBank/DDBJ whole genome shotgun (WGS) entry which is preliminary data.</text>
</comment>
<proteinExistence type="predicted"/>
<feature type="compositionally biased region" description="Polar residues" evidence="4">
    <location>
        <begin position="12"/>
        <end position="23"/>
    </location>
</feature>
<feature type="compositionally biased region" description="Polar residues" evidence="4">
    <location>
        <begin position="774"/>
        <end position="787"/>
    </location>
</feature>
<feature type="compositionally biased region" description="Low complexity" evidence="4">
    <location>
        <begin position="808"/>
        <end position="831"/>
    </location>
</feature>
<protein>
    <recommendedName>
        <fullName evidence="9">Bromodomain-containing protein 3</fullName>
    </recommendedName>
</protein>
<evidence type="ECO:0000313" key="7">
    <source>
        <dbReference type="EMBL" id="CAH1786181.1"/>
    </source>
</evidence>
<feature type="compositionally biased region" description="Polar residues" evidence="4">
    <location>
        <begin position="924"/>
        <end position="935"/>
    </location>
</feature>
<feature type="compositionally biased region" description="Basic and acidic residues" evidence="4">
    <location>
        <begin position="1187"/>
        <end position="1205"/>
    </location>
</feature>
<gene>
    <name evidence="7" type="ORF">OFUS_LOCUS12129</name>
</gene>
<feature type="domain" description="Bromo" evidence="5">
    <location>
        <begin position="428"/>
        <end position="500"/>
    </location>
</feature>
<dbReference type="SUPFAM" id="SSF47370">
    <property type="entry name" value="Bromodomain"/>
    <property type="match status" value="2"/>
</dbReference>
<feature type="compositionally biased region" description="Basic residues" evidence="4">
    <location>
        <begin position="740"/>
        <end position="753"/>
    </location>
</feature>
<evidence type="ECO:0000313" key="8">
    <source>
        <dbReference type="Proteomes" id="UP000749559"/>
    </source>
</evidence>
<dbReference type="PROSITE" id="PS00633">
    <property type="entry name" value="BROMODOMAIN_1"/>
    <property type="match status" value="2"/>
</dbReference>
<dbReference type="InterPro" id="IPR050935">
    <property type="entry name" value="Bromo_chromatin_reader"/>
</dbReference>
<feature type="compositionally biased region" description="Polar residues" evidence="4">
    <location>
        <begin position="1034"/>
        <end position="1055"/>
    </location>
</feature>
<dbReference type="PANTHER" id="PTHR22880:SF225">
    <property type="entry name" value="BROMODOMAIN-CONTAINING PROTEIN BET-1-RELATED"/>
    <property type="match status" value="1"/>
</dbReference>
<evidence type="ECO:0000259" key="6">
    <source>
        <dbReference type="PROSITE" id="PS51525"/>
    </source>
</evidence>
<dbReference type="GO" id="GO:0006355">
    <property type="term" value="P:regulation of DNA-templated transcription"/>
    <property type="evidence" value="ECO:0007669"/>
    <property type="project" value="TreeGrafter"/>
</dbReference>
<dbReference type="SMART" id="SM00297">
    <property type="entry name" value="BROMO"/>
    <property type="match status" value="2"/>
</dbReference>
<feature type="region of interest" description="Disordered" evidence="4">
    <location>
        <begin position="1"/>
        <end position="92"/>
    </location>
</feature>
<feature type="compositionally biased region" description="Acidic residues" evidence="4">
    <location>
        <begin position="520"/>
        <end position="547"/>
    </location>
</feature>
<feature type="region of interest" description="Disordered" evidence="4">
    <location>
        <begin position="737"/>
        <end position="1081"/>
    </location>
</feature>
<dbReference type="EMBL" id="CAIIXF020000006">
    <property type="protein sequence ID" value="CAH1786181.1"/>
    <property type="molecule type" value="Genomic_DNA"/>
</dbReference>
<dbReference type="PROSITE" id="PS50014">
    <property type="entry name" value="BROMODOMAIN_2"/>
    <property type="match status" value="2"/>
</dbReference>
<feature type="region of interest" description="Disordered" evidence="4">
    <location>
        <begin position="377"/>
        <end position="410"/>
    </location>
</feature>
<keyword evidence="1" id="KW-0677">Repeat</keyword>
<dbReference type="GO" id="GO:0006338">
    <property type="term" value="P:chromatin remodeling"/>
    <property type="evidence" value="ECO:0007669"/>
    <property type="project" value="TreeGrafter"/>
</dbReference>